<dbReference type="Proteomes" id="UP000243819">
    <property type="component" value="Unassembled WGS sequence"/>
</dbReference>
<protein>
    <submittedName>
        <fullName evidence="1">Uncharacterized protein</fullName>
    </submittedName>
</protein>
<sequence>MAKMIGMSRSIKLEWLNKTVELILEGKNEKQIKDELNEYLSFEIKDPTNLIKTRGILMNIWVKTPDEVTVLKKLAIEAYKDEKANKLALHWSMMLVAYPVFSDICALIGKLTNIQDTFTASWLKEKLFEMWGEGTTLLYSSQKILQTLKQIGVIENEKIGVYRIKKYQVTDVKTIQVLLLAILYLRERAYYEIVELSSVPQVFPFEYNVSYEWLHDSNLFNLSNFGGKIVLTVD</sequence>
<keyword evidence="2" id="KW-1185">Reference proteome</keyword>
<gene>
    <name evidence="1" type="ORF">SAMN03080614_100630</name>
</gene>
<name>A0A1H9Z2Z4_9FIRM</name>
<proteinExistence type="predicted"/>
<dbReference type="AlphaFoldDB" id="A0A1H9Z2Z4"/>
<dbReference type="EMBL" id="FOIF01000006">
    <property type="protein sequence ID" value="SES75726.1"/>
    <property type="molecule type" value="Genomic_DNA"/>
</dbReference>
<organism evidence="1 2">
    <name type="scientific">Anaerobranca gottschalkii DSM 13577</name>
    <dbReference type="NCBI Taxonomy" id="1120990"/>
    <lineage>
        <taxon>Bacteria</taxon>
        <taxon>Bacillati</taxon>
        <taxon>Bacillota</taxon>
        <taxon>Clostridia</taxon>
        <taxon>Eubacteriales</taxon>
        <taxon>Proteinivoracaceae</taxon>
        <taxon>Anaerobranca</taxon>
    </lineage>
</organism>
<evidence type="ECO:0000313" key="1">
    <source>
        <dbReference type="EMBL" id="SES75726.1"/>
    </source>
</evidence>
<evidence type="ECO:0000313" key="2">
    <source>
        <dbReference type="Proteomes" id="UP000243819"/>
    </source>
</evidence>
<reference evidence="2" key="1">
    <citation type="submission" date="2016-10" db="EMBL/GenBank/DDBJ databases">
        <authorList>
            <person name="Varghese N."/>
            <person name="Submissions S."/>
        </authorList>
    </citation>
    <scope>NUCLEOTIDE SEQUENCE [LARGE SCALE GENOMIC DNA]</scope>
    <source>
        <strain evidence="2">DSM 13577</strain>
    </source>
</reference>
<dbReference type="RefSeq" id="WP_242945694.1">
    <property type="nucleotide sequence ID" value="NZ_FOIF01000006.1"/>
</dbReference>
<accession>A0A1H9Z2Z4</accession>
<dbReference type="STRING" id="1120990.SAMN03080614_100630"/>